<evidence type="ECO:0000313" key="2">
    <source>
        <dbReference type="EMBL" id="GFY41685.1"/>
    </source>
</evidence>
<keyword evidence="3" id="KW-1185">Reference proteome</keyword>
<dbReference type="Proteomes" id="UP000886998">
    <property type="component" value="Unassembled WGS sequence"/>
</dbReference>
<name>A0A8X7BS34_9ARAC</name>
<organism evidence="2 3">
    <name type="scientific">Trichonephila inaurata madagascariensis</name>
    <dbReference type="NCBI Taxonomy" id="2747483"/>
    <lineage>
        <taxon>Eukaryota</taxon>
        <taxon>Metazoa</taxon>
        <taxon>Ecdysozoa</taxon>
        <taxon>Arthropoda</taxon>
        <taxon>Chelicerata</taxon>
        <taxon>Arachnida</taxon>
        <taxon>Araneae</taxon>
        <taxon>Araneomorphae</taxon>
        <taxon>Entelegynae</taxon>
        <taxon>Araneoidea</taxon>
        <taxon>Nephilidae</taxon>
        <taxon>Trichonephila</taxon>
        <taxon>Trichonephila inaurata</taxon>
    </lineage>
</organism>
<evidence type="ECO:0000313" key="3">
    <source>
        <dbReference type="Proteomes" id="UP000886998"/>
    </source>
</evidence>
<keyword evidence="1" id="KW-0812">Transmembrane</keyword>
<proteinExistence type="predicted"/>
<reference evidence="2" key="1">
    <citation type="submission" date="2020-08" db="EMBL/GenBank/DDBJ databases">
        <title>Multicomponent nature underlies the extraordinary mechanical properties of spider dragline silk.</title>
        <authorList>
            <person name="Kono N."/>
            <person name="Nakamura H."/>
            <person name="Mori M."/>
            <person name="Yoshida Y."/>
            <person name="Ohtoshi R."/>
            <person name="Malay A.D."/>
            <person name="Moran D.A.P."/>
            <person name="Tomita M."/>
            <person name="Numata K."/>
            <person name="Arakawa K."/>
        </authorList>
    </citation>
    <scope>NUCLEOTIDE SEQUENCE</scope>
</reference>
<accession>A0A8X7BS34</accession>
<comment type="caution">
    <text evidence="2">The sequence shown here is derived from an EMBL/GenBank/DDBJ whole genome shotgun (WGS) entry which is preliminary data.</text>
</comment>
<keyword evidence="1" id="KW-1133">Transmembrane helix</keyword>
<gene>
    <name evidence="2" type="ORF">TNIN_129971</name>
</gene>
<feature type="transmembrane region" description="Helical" evidence="1">
    <location>
        <begin position="102"/>
        <end position="125"/>
    </location>
</feature>
<dbReference type="AlphaFoldDB" id="A0A8X7BS34"/>
<sequence length="151" mass="17378">MACIPIANPDEKLSLLDGRRRIVFSQRKRDKNVEDLKKINRWEDGLAQMHDLIQEITSSFQLKHKRDVRTVRKKRRKCVIGVILVSMKSVLVHSTLHRNTKTSLTLFILSPMVFITVSCITNNIVDFDSVFGAYVPKKGRSVVCMPMHIET</sequence>
<evidence type="ECO:0000256" key="1">
    <source>
        <dbReference type="SAM" id="Phobius"/>
    </source>
</evidence>
<dbReference type="EMBL" id="BMAV01002633">
    <property type="protein sequence ID" value="GFY41685.1"/>
    <property type="molecule type" value="Genomic_DNA"/>
</dbReference>
<keyword evidence="1" id="KW-0472">Membrane</keyword>
<protein>
    <submittedName>
        <fullName evidence="2">Uncharacterized protein</fullName>
    </submittedName>
</protein>